<organism evidence="1 2">
    <name type="scientific">Acinetobacter soli NIPH 2899</name>
    <dbReference type="NCBI Taxonomy" id="1217677"/>
    <lineage>
        <taxon>Bacteria</taxon>
        <taxon>Pseudomonadati</taxon>
        <taxon>Pseudomonadota</taxon>
        <taxon>Gammaproteobacteria</taxon>
        <taxon>Moraxellales</taxon>
        <taxon>Moraxellaceae</taxon>
        <taxon>Acinetobacter</taxon>
    </lineage>
</organism>
<sequence>MQERDTYYMIKEIFLGNLFDLCKDFNQLKSTNDYNYSTFISIIDDDFLYTYESSIEKLMFKVVCLIMTGGWDESLVKYFTNEIALILSESSLDQLLIDIPKEEANDFIEDLKAVNLMSYK</sequence>
<dbReference type="RefSeq" id="WP_004935781.1">
    <property type="nucleotide sequence ID" value="NZ_KB849643.1"/>
</dbReference>
<name>A0ABP2U3C9_9GAMM</name>
<reference evidence="1 2" key="1">
    <citation type="submission" date="2013-02" db="EMBL/GenBank/DDBJ databases">
        <title>The Genome Sequence of Acinetobacter soli NIPH 2899.</title>
        <authorList>
            <consortium name="The Broad Institute Genome Sequencing Platform"/>
            <consortium name="The Broad Institute Genome Sequencing Center for Infectious Disease"/>
            <person name="Cerqueira G."/>
            <person name="Feldgarden M."/>
            <person name="Courvalin P."/>
            <person name="Perichon B."/>
            <person name="Grillot-Courvalin C."/>
            <person name="Clermont D."/>
            <person name="Rocha E."/>
            <person name="Yoon E.-J."/>
            <person name="Nemec A."/>
            <person name="Walker B."/>
            <person name="Young S.K."/>
            <person name="Zeng Q."/>
            <person name="Gargeya S."/>
            <person name="Fitzgerald M."/>
            <person name="Haas B."/>
            <person name="Abouelleil A."/>
            <person name="Alvarado L."/>
            <person name="Arachchi H.M."/>
            <person name="Berlin A.M."/>
            <person name="Chapman S.B."/>
            <person name="Dewar J."/>
            <person name="Goldberg J."/>
            <person name="Griggs A."/>
            <person name="Gujja S."/>
            <person name="Hansen M."/>
            <person name="Howarth C."/>
            <person name="Imamovic A."/>
            <person name="Larimer J."/>
            <person name="McCowan C."/>
            <person name="Murphy C."/>
            <person name="Neiman D."/>
            <person name="Pearson M."/>
            <person name="Priest M."/>
            <person name="Roberts A."/>
            <person name="Saif S."/>
            <person name="Shea T."/>
            <person name="Sisk P."/>
            <person name="Sykes S."/>
            <person name="Wortman J."/>
            <person name="Nusbaum C."/>
            <person name="Birren B."/>
        </authorList>
    </citation>
    <scope>NUCLEOTIDE SEQUENCE [LARGE SCALE GENOMIC DNA]</scope>
    <source>
        <strain evidence="1 2">NIPH 2899</strain>
    </source>
</reference>
<dbReference type="EMBL" id="APPV01000011">
    <property type="protein sequence ID" value="ENV59184.1"/>
    <property type="molecule type" value="Genomic_DNA"/>
</dbReference>
<keyword evidence="2" id="KW-1185">Reference proteome</keyword>
<proteinExistence type="predicted"/>
<evidence type="ECO:0000313" key="2">
    <source>
        <dbReference type="Proteomes" id="UP000018433"/>
    </source>
</evidence>
<dbReference type="Proteomes" id="UP000018433">
    <property type="component" value="Unassembled WGS sequence"/>
</dbReference>
<gene>
    <name evidence="1" type="ORF">F950_01727</name>
</gene>
<protein>
    <submittedName>
        <fullName evidence="1">Uncharacterized protein</fullName>
    </submittedName>
</protein>
<accession>A0ABP2U3C9</accession>
<comment type="caution">
    <text evidence="1">The sequence shown here is derived from an EMBL/GenBank/DDBJ whole genome shotgun (WGS) entry which is preliminary data.</text>
</comment>
<evidence type="ECO:0000313" key="1">
    <source>
        <dbReference type="EMBL" id="ENV59184.1"/>
    </source>
</evidence>